<proteinExistence type="predicted"/>
<keyword evidence="2" id="KW-1185">Reference proteome</keyword>
<dbReference type="RefSeq" id="WP_271926817.1">
    <property type="nucleotide sequence ID" value="NZ_JAQNDO010000001.1"/>
</dbReference>
<dbReference type="Proteomes" id="UP001221411">
    <property type="component" value="Unassembled WGS sequence"/>
</dbReference>
<dbReference type="EMBL" id="JAQNDO010000001">
    <property type="protein sequence ID" value="MDC0748043.1"/>
    <property type="molecule type" value="Genomic_DNA"/>
</dbReference>
<protein>
    <recommendedName>
        <fullName evidence="3">Tryptophan synthase alpha chain</fullName>
    </recommendedName>
</protein>
<organism evidence="1 2">
    <name type="scientific">Polyangium mundeleinium</name>
    <dbReference type="NCBI Taxonomy" id="2995306"/>
    <lineage>
        <taxon>Bacteria</taxon>
        <taxon>Pseudomonadati</taxon>
        <taxon>Myxococcota</taxon>
        <taxon>Polyangia</taxon>
        <taxon>Polyangiales</taxon>
        <taxon>Polyangiaceae</taxon>
        <taxon>Polyangium</taxon>
    </lineage>
</organism>
<evidence type="ECO:0008006" key="3">
    <source>
        <dbReference type="Google" id="ProtNLM"/>
    </source>
</evidence>
<dbReference type="Gene3D" id="4.10.40.50">
    <property type="match status" value="1"/>
</dbReference>
<comment type="caution">
    <text evidence="1">The sequence shown here is derived from an EMBL/GenBank/DDBJ whole genome shotgun (WGS) entry which is preliminary data.</text>
</comment>
<accession>A0ABT5F1R9</accession>
<name>A0ABT5F1R9_9BACT</name>
<evidence type="ECO:0000313" key="1">
    <source>
        <dbReference type="EMBL" id="MDC0748043.1"/>
    </source>
</evidence>
<gene>
    <name evidence="1" type="ORF">POL67_42340</name>
</gene>
<evidence type="ECO:0000313" key="2">
    <source>
        <dbReference type="Proteomes" id="UP001221411"/>
    </source>
</evidence>
<reference evidence="1 2" key="1">
    <citation type="submission" date="2022-11" db="EMBL/GenBank/DDBJ databases">
        <title>Minimal conservation of predation-associated metabolite biosynthetic gene clusters underscores biosynthetic potential of Myxococcota including descriptions for ten novel species: Archangium lansinium sp. nov., Myxococcus landrumus sp. nov., Nannocystis bai.</title>
        <authorList>
            <person name="Ahearne A."/>
            <person name="Stevens C."/>
            <person name="Dowd S."/>
        </authorList>
    </citation>
    <scope>NUCLEOTIDE SEQUENCE [LARGE SCALE GENOMIC DNA]</scope>
    <source>
        <strain evidence="1 2">RJM3</strain>
    </source>
</reference>
<sequence>MSSTNTPRALRAILASALVALVGGGCIALGYDFDRLPPIPCNRAEDCPGEDTFCGTRACAEGACTIVDVQPAGVKPVGQPLGDCQDVTCDGAGHAISKPAPEQLPTDGSECNAGQCVEGTPLLVPVEQGKSCGKDLALTCDGRGACMGCTMPSQCGDDGPCVKWACTDGACIRAYVPAGMVVADTVVGDCMAEACDGAGNLDQVPSPADAADDGDSCTDDICTGAGTEHANAANGTACGVGCQSCTEGVCGDCSPGFVCEGMACVSVGEQPVGAVCTTSSDCGTGFCVQGVCCESACDDKCMGCVKTATGMPNGVCAPALDGNNPGGRCAGADTCVGGVCRCENNVQDGNELKVDCGGSCSPCKGTWVCNGDAGCGEPIEKSCGLVCINCDDNTEACFQTQNQECFIGEQPKSFTGGSVYKFPTDYCKRMTCICQ</sequence>